<keyword evidence="4" id="KW-1185">Reference proteome</keyword>
<gene>
    <name evidence="3" type="ORF">FOL47_010589</name>
</gene>
<dbReference type="InterPro" id="IPR036915">
    <property type="entry name" value="Cyclin-like_sf"/>
</dbReference>
<feature type="domain" description="SET" evidence="2">
    <location>
        <begin position="783"/>
        <end position="1154"/>
    </location>
</feature>
<dbReference type="CDD" id="cd20071">
    <property type="entry name" value="SET_SMYD"/>
    <property type="match status" value="1"/>
</dbReference>
<dbReference type="Gene3D" id="3.40.50.1440">
    <property type="entry name" value="Tubulin/FtsZ, GTPase domain"/>
    <property type="match status" value="1"/>
</dbReference>
<dbReference type="Pfam" id="PF00134">
    <property type="entry name" value="Cyclin_N"/>
    <property type="match status" value="1"/>
</dbReference>
<dbReference type="InterPro" id="IPR001214">
    <property type="entry name" value="SET_dom"/>
</dbReference>
<protein>
    <recommendedName>
        <fullName evidence="2">SET domain-containing protein</fullName>
    </recommendedName>
</protein>
<dbReference type="InterPro" id="IPR036525">
    <property type="entry name" value="Tubulin/FtsZ_GTPase_sf"/>
</dbReference>
<dbReference type="PANTHER" id="PTHR12197">
    <property type="entry name" value="HISTONE-LYSINE N-METHYLTRANSFERASE SMYD"/>
    <property type="match status" value="1"/>
</dbReference>
<evidence type="ECO:0000256" key="1">
    <source>
        <dbReference type="SAM" id="MobiDB-lite"/>
    </source>
</evidence>
<dbReference type="Gene3D" id="1.10.472.10">
    <property type="entry name" value="Cyclin-like"/>
    <property type="match status" value="1"/>
</dbReference>
<evidence type="ECO:0000313" key="4">
    <source>
        <dbReference type="Proteomes" id="UP000591131"/>
    </source>
</evidence>
<dbReference type="InterPro" id="IPR050869">
    <property type="entry name" value="H3K4_H4K5_MeTrfase"/>
</dbReference>
<dbReference type="Gene3D" id="2.170.270.10">
    <property type="entry name" value="SET domain"/>
    <property type="match status" value="1"/>
</dbReference>
<sequence length="1187" mass="131855">MSIEYQDHPNDIITLQFGRASNHVGSHYWNIEEACEADEMATKPLYRGKKPRALMCDFNKAVGTHFVPGDYGMNRDGYYYAARDDLDWSETALRRLLESCDRLDTIQSLFDVSTSFTGDCVSAIEWLGDEVPKKDVIFVPLETLGQGSDAAEWCLNFAYSICQCVASDSTSLKVLGCIPSGLEALGSIIDNERLYKRTSPIALSLHALTYPDRVGNGHHRSYKSINAHLADWGILAPPGDHQWEYHIDKVHLPEAFPRAHLGLSEGDQFLSVSTTLDANGPSSRRQISRCLSDLKKLRSSGNLSRCIANSNGVLEADTIDEFETVLKDMTDQKATAANDECDDSPFLMATEEDVKPEQHGHHHHHHEALLFPMTVDELRAKRAAANQRATAVLDHVADLLRKQYVGMSSPTLRTRIEPEVIFSANVFFRRFFTRHSVLEFDPLVVIFSCVSLACKTEEFHDTDVRGIMLMADVPPGSANDGSSKYVVDPKILAEVELDLLSGLDYDLVVEQPWPPLLLICRKLVASAQLDRPTSERIFRHASELLTLKWSYCDAVATFPAGTLAACSIASVWSTVVANSTAGKGIEVVCKIISEMGAEEGATPEELESSLRQISVLFDDFEKNRSDPIMFDPTLMMQLVKYRQKFERTRLRTLAGEESRASSSKASKRKSSKSGKESSGRRKRSKKDAPPSVAPTPSPSVVSSPDASQLVASDFFPEEAKPRFRYAGFWPGIFNHAGTPEVERMQKVDSLLCWKKSSKIFAVRMSPSLDYYTKLISAIGSEDLHLEARNTDDRGVGLYATETLEAGETLWAERPLLGALVRSYDRPLCVCETCGRFVGSLQLQLKFGLGSVDLEKMAEVFEGEEEAAVEEWLFTPELPKVPKEGARLTEETPCVIKVDNDILLFCSVHCRDGFENVHRPLWATDAGRKIRQVAREHDMEYLLLAAKVVLGFFGADDDLREGVRRLCGGDQSYWDCVDMPDDSEEANRFVEDCKCTLKKGAEAMTELVANNGDAETKKLATFDGLNGLLGKLCRNAIMVTYPNPLTEYLLAISQVDADVTSLRDLVRDVKPVEEEGDDEADDFVEVDLGEGVVVDSRSLCPHYRGWAVFPLLSCVNHSCRPNVETEFSGDGATLVANVSEAGSIGKGDELTISYCDVEEDSAEERQKQLDAYGFTCQCERCCKKARRE</sequence>
<dbReference type="SUPFAM" id="SSF52490">
    <property type="entry name" value="Tubulin nucleotide-binding domain-like"/>
    <property type="match status" value="1"/>
</dbReference>
<dbReference type="InterPro" id="IPR046341">
    <property type="entry name" value="SET_dom_sf"/>
</dbReference>
<organism evidence="3 4">
    <name type="scientific">Perkinsus chesapeaki</name>
    <name type="common">Clam parasite</name>
    <name type="synonym">Perkinsus andrewsi</name>
    <dbReference type="NCBI Taxonomy" id="330153"/>
    <lineage>
        <taxon>Eukaryota</taxon>
        <taxon>Sar</taxon>
        <taxon>Alveolata</taxon>
        <taxon>Perkinsozoa</taxon>
        <taxon>Perkinsea</taxon>
        <taxon>Perkinsida</taxon>
        <taxon>Perkinsidae</taxon>
        <taxon>Perkinsus</taxon>
    </lineage>
</organism>
<dbReference type="SUPFAM" id="SSF82199">
    <property type="entry name" value="SET domain"/>
    <property type="match status" value="1"/>
</dbReference>
<comment type="caution">
    <text evidence="3">The sequence shown here is derived from an EMBL/GenBank/DDBJ whole genome shotgun (WGS) entry which is preliminary data.</text>
</comment>
<dbReference type="Proteomes" id="UP000591131">
    <property type="component" value="Unassembled WGS sequence"/>
</dbReference>
<dbReference type="Pfam" id="PF00856">
    <property type="entry name" value="SET"/>
    <property type="match status" value="1"/>
</dbReference>
<proteinExistence type="predicted"/>
<reference evidence="3 4" key="1">
    <citation type="submission" date="2020-04" db="EMBL/GenBank/DDBJ databases">
        <title>Perkinsus chesapeaki whole genome sequence.</title>
        <authorList>
            <person name="Bogema D.R."/>
        </authorList>
    </citation>
    <scope>NUCLEOTIDE SEQUENCE [LARGE SCALE GENOMIC DNA]</scope>
    <source>
        <strain evidence="3">ATCC PRA-425</strain>
    </source>
</reference>
<dbReference type="SUPFAM" id="SSF47954">
    <property type="entry name" value="Cyclin-like"/>
    <property type="match status" value="1"/>
</dbReference>
<name>A0A7J6MQ45_PERCH</name>
<evidence type="ECO:0000313" key="3">
    <source>
        <dbReference type="EMBL" id="KAF4673437.1"/>
    </source>
</evidence>
<feature type="region of interest" description="Disordered" evidence="1">
    <location>
        <begin position="652"/>
        <end position="704"/>
    </location>
</feature>
<dbReference type="InterPro" id="IPR019605">
    <property type="entry name" value="Misato_II_tubulin-like"/>
</dbReference>
<dbReference type="Pfam" id="PF10644">
    <property type="entry name" value="Misat_Tub_SegII"/>
    <property type="match status" value="1"/>
</dbReference>
<dbReference type="InterPro" id="IPR006671">
    <property type="entry name" value="Cyclin_N"/>
</dbReference>
<dbReference type="PROSITE" id="PS50280">
    <property type="entry name" value="SET"/>
    <property type="match status" value="1"/>
</dbReference>
<evidence type="ECO:0000259" key="2">
    <source>
        <dbReference type="PROSITE" id="PS50280"/>
    </source>
</evidence>
<dbReference type="AlphaFoldDB" id="A0A7J6MQ45"/>
<dbReference type="OrthoDB" id="5945798at2759"/>
<accession>A0A7J6MQ45</accession>
<dbReference type="EMBL" id="JAAPAO010000083">
    <property type="protein sequence ID" value="KAF4673437.1"/>
    <property type="molecule type" value="Genomic_DNA"/>
</dbReference>